<dbReference type="Pfam" id="PF26078">
    <property type="entry name" value="Baseplate_J_M"/>
    <property type="match status" value="1"/>
</dbReference>
<reference evidence="3 5" key="1">
    <citation type="submission" date="2016-04" db="EMBL/GenBank/DDBJ databases">
        <title>Complete genome sequencing and analysis of CBMB27, Methylobacterium phyllosphaerae isolated from leaf tissues of rice (Oryza sativa L.).</title>
        <authorList>
            <person name="Lee Y."/>
            <person name="Hwangbo K."/>
            <person name="Chung H."/>
            <person name="Yoo J."/>
            <person name="Kim K.Y."/>
            <person name="Sa T.M."/>
            <person name="Um Y."/>
            <person name="Madhaiyan M."/>
        </authorList>
    </citation>
    <scope>NUCLEOTIDE SEQUENCE [LARGE SCALE GENOMIC DNA]</scope>
    <source>
        <strain evidence="3 5">CBMB27</strain>
    </source>
</reference>
<sequence>MAGYTVRSLGQLAAEAKGAFTQAVQGTAAKLLPSVWRVEAKVLALLGFELEQRRAWLVRQIFASTADRLWLIRHGFELDLQPFPANTALGSATFPAAVGVPVPAGLQFSRADGATYTSVAAVTPTGATVSLPIEADAPGAAGNCDGGTALTLVDVDDAPDGFGGAGAVDTAADGSGLAGGADAEETEAFRARVLARKRRLAQGGNAGDWEEWVREALGSTVDRVFVDSFQNDARAVWVAFTVTDQPNGIPTLAQIAIVQAYIGDPVRRPVQARAFAVPLTPVPVPVAIGSLKPDAPAIRASIAAELAAVFADRAEPGRPSQSFILSRSWLDEAVSRATGEDSHILNLPAGDPVFTAGQMPVYADPVYS</sequence>
<dbReference type="PANTHER" id="PTHR37829">
    <property type="entry name" value="PHAGE-LIKE ELEMENT PBSX PROTEIN XKDT"/>
    <property type="match status" value="1"/>
</dbReference>
<evidence type="ECO:0000313" key="5">
    <source>
        <dbReference type="Proteomes" id="UP000185487"/>
    </source>
</evidence>
<dbReference type="KEGG" id="mphy:MCBMB27_02639"/>
<accession>A0AAE8HSH3</accession>
<evidence type="ECO:0000259" key="2">
    <source>
        <dbReference type="Pfam" id="PF26078"/>
    </source>
</evidence>
<dbReference type="InterPro" id="IPR006949">
    <property type="entry name" value="Barrel_Baseplate_J-like"/>
</dbReference>
<dbReference type="Proteomes" id="UP000185487">
    <property type="component" value="Chromosome"/>
</dbReference>
<name>A0AAE8HSH3_9HYPH</name>
<proteinExistence type="predicted"/>
<dbReference type="Pfam" id="PF04865">
    <property type="entry name" value="Baseplate_J"/>
    <property type="match status" value="1"/>
</dbReference>
<protein>
    <submittedName>
        <fullName evidence="4">Uncharacterized phage protein gp47/JayE</fullName>
    </submittedName>
</protein>
<dbReference type="InterPro" id="IPR058531">
    <property type="entry name" value="Baseplate_J_M"/>
</dbReference>
<dbReference type="AlphaFoldDB" id="A0AAE8HSH3"/>
<evidence type="ECO:0000313" key="3">
    <source>
        <dbReference type="EMBL" id="APT31930.1"/>
    </source>
</evidence>
<dbReference type="RefSeq" id="WP_075380577.1">
    <property type="nucleotide sequence ID" value="NZ_CP015367.1"/>
</dbReference>
<dbReference type="InterPro" id="IPR052399">
    <property type="entry name" value="Phage_Baseplate_Assmbl_Protein"/>
</dbReference>
<dbReference type="EMBL" id="FOPK01000012">
    <property type="protein sequence ID" value="SFH01361.1"/>
    <property type="molecule type" value="Genomic_DNA"/>
</dbReference>
<feature type="domain" description="Baseplate J-like central" evidence="2">
    <location>
        <begin position="201"/>
        <end position="275"/>
    </location>
</feature>
<keyword evidence="5" id="KW-1185">Reference proteome</keyword>
<organism evidence="4 6">
    <name type="scientific">Methylobacterium phyllosphaerae</name>
    <dbReference type="NCBI Taxonomy" id="418223"/>
    <lineage>
        <taxon>Bacteria</taxon>
        <taxon>Pseudomonadati</taxon>
        <taxon>Pseudomonadota</taxon>
        <taxon>Alphaproteobacteria</taxon>
        <taxon>Hyphomicrobiales</taxon>
        <taxon>Methylobacteriaceae</taxon>
        <taxon>Methylobacterium</taxon>
    </lineage>
</organism>
<evidence type="ECO:0000259" key="1">
    <source>
        <dbReference type="Pfam" id="PF04865"/>
    </source>
</evidence>
<dbReference type="Proteomes" id="UP000199140">
    <property type="component" value="Unassembled WGS sequence"/>
</dbReference>
<feature type="domain" description="Baseplate protein J-like barrel" evidence="1">
    <location>
        <begin position="92"/>
        <end position="158"/>
    </location>
</feature>
<reference evidence="4 6" key="2">
    <citation type="submission" date="2016-10" db="EMBL/GenBank/DDBJ databases">
        <authorList>
            <person name="Varghese N."/>
            <person name="Submissions S."/>
        </authorList>
    </citation>
    <scope>NUCLEOTIDE SEQUENCE [LARGE SCALE GENOMIC DNA]</scope>
    <source>
        <strain evidence="4 6">CBMB27</strain>
    </source>
</reference>
<gene>
    <name evidence="3" type="ORF">MCBMB27_02639</name>
    <name evidence="4" type="ORF">SAMN05192567_11228</name>
</gene>
<dbReference type="EMBL" id="CP015367">
    <property type="protein sequence ID" value="APT31930.1"/>
    <property type="molecule type" value="Genomic_DNA"/>
</dbReference>
<evidence type="ECO:0000313" key="6">
    <source>
        <dbReference type="Proteomes" id="UP000199140"/>
    </source>
</evidence>
<evidence type="ECO:0000313" key="4">
    <source>
        <dbReference type="EMBL" id="SFH01361.1"/>
    </source>
</evidence>
<dbReference type="PANTHER" id="PTHR37829:SF3">
    <property type="entry name" value="PROTEIN JAYE-RELATED"/>
    <property type="match status" value="1"/>
</dbReference>